<dbReference type="EMBL" id="CP015108">
    <property type="protein sequence ID" value="ARF15074.1"/>
    <property type="molecule type" value="Genomic_DNA"/>
</dbReference>
<evidence type="ECO:0000313" key="1">
    <source>
        <dbReference type="EMBL" id="ARF15074.1"/>
    </source>
</evidence>
<dbReference type="Proteomes" id="UP000192486">
    <property type="component" value="Chromosome"/>
</dbReference>
<reference evidence="1 2" key="1">
    <citation type="submission" date="2016-04" db="EMBL/GenBank/DDBJ databases">
        <title>Comparative Genomics and Epigenetics of Sporosarcina ureae.</title>
        <authorList>
            <person name="Oliver A.S."/>
            <person name="Cooper K.K."/>
        </authorList>
    </citation>
    <scope>NUCLEOTIDE SEQUENCE [LARGE SCALE GENOMIC DNA]</scope>
    <source>
        <strain evidence="1 2">S204</strain>
    </source>
</reference>
<name>A0ABM6JXU0_SPOUR</name>
<dbReference type="InterPro" id="IPR045527">
    <property type="entry name" value="DUF6470"/>
</dbReference>
<accession>A0ABM6JXU0</accession>
<protein>
    <recommendedName>
        <fullName evidence="3">YviE</fullName>
    </recommendedName>
</protein>
<proteinExistence type="predicted"/>
<evidence type="ECO:0008006" key="3">
    <source>
        <dbReference type="Google" id="ProtNLM"/>
    </source>
</evidence>
<evidence type="ECO:0000313" key="2">
    <source>
        <dbReference type="Proteomes" id="UP000192486"/>
    </source>
</evidence>
<organism evidence="1 2">
    <name type="scientific">Sporosarcina ureae</name>
    <dbReference type="NCBI Taxonomy" id="1571"/>
    <lineage>
        <taxon>Bacteria</taxon>
        <taxon>Bacillati</taxon>
        <taxon>Bacillota</taxon>
        <taxon>Bacilli</taxon>
        <taxon>Bacillales</taxon>
        <taxon>Caryophanaceae</taxon>
        <taxon>Sporosarcina</taxon>
    </lineage>
</organism>
<sequence length="184" mass="20427">MNIPQLQVQTTSAKLGLQINKPIQEIEQPKATLTIEQPAAIIEMSTTPSELTIDTTENRAALDLMSMFRRGDEVAQYSQQKVQEGIARRAQEGQQLVKIENGGNPLADIIKQNTDRPVAELGIRFVGNSLQLKRSFTPGQVNINVTPQKPIIDAQINKPIHHYTPGTVTANLEQHSSIEIDWKV</sequence>
<dbReference type="Pfam" id="PF20074">
    <property type="entry name" value="DUF6470"/>
    <property type="match status" value="1"/>
</dbReference>
<dbReference type="RefSeq" id="WP_029052544.1">
    <property type="nucleotide sequence ID" value="NZ_CP015108.1"/>
</dbReference>
<keyword evidence="2" id="KW-1185">Reference proteome</keyword>
<gene>
    <name evidence="1" type="ORF">SporoS204_13495</name>
</gene>